<evidence type="ECO:0000313" key="4">
    <source>
        <dbReference type="EMBL" id="ETI69013.1"/>
    </source>
</evidence>
<protein>
    <submittedName>
        <fullName evidence="4">3-hydroxybutyryl-CoA dehydratase</fullName>
    </submittedName>
</protein>
<dbReference type="InterPro" id="IPR029045">
    <property type="entry name" value="ClpP/crotonase-like_dom_sf"/>
</dbReference>
<dbReference type="Gene3D" id="1.10.12.10">
    <property type="entry name" value="Lyase 2-enoyl-coa Hydratase, Chain A, domain 2"/>
    <property type="match status" value="1"/>
</dbReference>
<dbReference type="AlphaFoldDB" id="A0AB94IPW9"/>
<organism evidence="4 5">
    <name type="scientific">Neobacillus vireti LMG 21834</name>
    <dbReference type="NCBI Taxonomy" id="1131730"/>
    <lineage>
        <taxon>Bacteria</taxon>
        <taxon>Bacillati</taxon>
        <taxon>Bacillota</taxon>
        <taxon>Bacilli</taxon>
        <taxon>Bacillales</taxon>
        <taxon>Bacillaceae</taxon>
        <taxon>Neobacillus</taxon>
    </lineage>
</organism>
<sequence>MEKVKYVRTQIGSGIATITIDRPDVLNAIDDEVLEELETTFNVIEKDEKIRVVIITGGGEKAFVAGGDIDAMKRMSVIEGERFVYKGQCVLSKIENSNKVVIAAINGYALGGGTELALACDIRIASDKAKLGLPEVCIGLYPGWGGTQRLVRLVGKGVAKELVFTGRRISVHEAKELGIVNRIVPHDELMSSCVELAESILANSPMAVIQSKKAINQGSEISLDNALSLEAEAWLVNFSTEDRVEGLSAFLEKRKPNYLGR</sequence>
<dbReference type="CDD" id="cd06558">
    <property type="entry name" value="crotonase-like"/>
    <property type="match status" value="1"/>
</dbReference>
<dbReference type="PROSITE" id="PS00166">
    <property type="entry name" value="ENOYL_COA_HYDRATASE"/>
    <property type="match status" value="1"/>
</dbReference>
<gene>
    <name evidence="4" type="ORF">BAVI_09636</name>
</gene>
<accession>A0AB94IPW9</accession>
<keyword evidence="5" id="KW-1185">Reference proteome</keyword>
<comment type="similarity">
    <text evidence="1 3">Belongs to the enoyl-CoA hydratase/isomerase family.</text>
</comment>
<dbReference type="GO" id="GO:0016836">
    <property type="term" value="F:hydro-lyase activity"/>
    <property type="evidence" value="ECO:0007669"/>
    <property type="project" value="UniProtKB-ARBA"/>
</dbReference>
<dbReference type="PANTHER" id="PTHR11941:SF54">
    <property type="entry name" value="ENOYL-COA HYDRATASE, MITOCHONDRIAL"/>
    <property type="match status" value="1"/>
</dbReference>
<comment type="caution">
    <text evidence="4">The sequence shown here is derived from an EMBL/GenBank/DDBJ whole genome shotgun (WGS) entry which is preliminary data.</text>
</comment>
<evidence type="ECO:0000256" key="2">
    <source>
        <dbReference type="ARBA" id="ARBA00023239"/>
    </source>
</evidence>
<proteinExistence type="inferred from homology"/>
<dbReference type="FunFam" id="3.90.226.10:FF:000009">
    <property type="entry name" value="Carnitinyl-CoA dehydratase"/>
    <property type="match status" value="1"/>
</dbReference>
<dbReference type="InterPro" id="IPR018376">
    <property type="entry name" value="Enoyl-CoA_hyd/isom_CS"/>
</dbReference>
<dbReference type="Pfam" id="PF00378">
    <property type="entry name" value="ECH_1"/>
    <property type="match status" value="1"/>
</dbReference>
<evidence type="ECO:0000256" key="1">
    <source>
        <dbReference type="ARBA" id="ARBA00005254"/>
    </source>
</evidence>
<dbReference type="InterPro" id="IPR014748">
    <property type="entry name" value="Enoyl-CoA_hydra_C"/>
</dbReference>
<dbReference type="InterPro" id="IPR001753">
    <property type="entry name" value="Enoyl-CoA_hydra/iso"/>
</dbReference>
<evidence type="ECO:0000313" key="5">
    <source>
        <dbReference type="Proteomes" id="UP000018877"/>
    </source>
</evidence>
<evidence type="ECO:0000256" key="3">
    <source>
        <dbReference type="RuleBase" id="RU003707"/>
    </source>
</evidence>
<name>A0AB94IPW9_9BACI</name>
<dbReference type="EMBL" id="ALAN01000059">
    <property type="protein sequence ID" value="ETI69013.1"/>
    <property type="molecule type" value="Genomic_DNA"/>
</dbReference>
<dbReference type="GO" id="GO:0006635">
    <property type="term" value="P:fatty acid beta-oxidation"/>
    <property type="evidence" value="ECO:0007669"/>
    <property type="project" value="TreeGrafter"/>
</dbReference>
<dbReference type="Proteomes" id="UP000018877">
    <property type="component" value="Unassembled WGS sequence"/>
</dbReference>
<dbReference type="SUPFAM" id="SSF52096">
    <property type="entry name" value="ClpP/crotonase"/>
    <property type="match status" value="1"/>
</dbReference>
<dbReference type="Gene3D" id="3.90.226.10">
    <property type="entry name" value="2-enoyl-CoA Hydratase, Chain A, domain 1"/>
    <property type="match status" value="1"/>
</dbReference>
<keyword evidence="2" id="KW-0456">Lyase</keyword>
<dbReference type="PANTHER" id="PTHR11941">
    <property type="entry name" value="ENOYL-COA HYDRATASE-RELATED"/>
    <property type="match status" value="1"/>
</dbReference>
<dbReference type="RefSeq" id="WP_024028127.1">
    <property type="nucleotide sequence ID" value="NZ_ALAN01000059.1"/>
</dbReference>
<dbReference type="FunFam" id="1.10.12.10:FF:000001">
    <property type="entry name" value="Probable enoyl-CoA hydratase, mitochondrial"/>
    <property type="match status" value="1"/>
</dbReference>
<reference evidence="4 5" key="1">
    <citation type="journal article" date="2014" name="Environ. Microbiol.">
        <title>The nitrate-ammonifying and nosZ-carrying bacterium Bacillus vireti is a potent source and sink for nitric and nitrous oxide under high nitrate conditions.</title>
        <authorList>
            <person name="Mania D."/>
            <person name="Heylen K."/>
            <person name="van Spanning R.J."/>
            <person name="Frostegard A."/>
        </authorList>
    </citation>
    <scope>NUCLEOTIDE SEQUENCE [LARGE SCALE GENOMIC DNA]</scope>
    <source>
        <strain evidence="4 5">LMG 21834</strain>
    </source>
</reference>